<dbReference type="HAMAP" id="MF_00505">
    <property type="entry name" value="HSP90"/>
    <property type="match status" value="1"/>
</dbReference>
<dbReference type="Gene3D" id="3.40.50.11260">
    <property type="match status" value="1"/>
</dbReference>
<comment type="subunit">
    <text evidence="8">Homodimer.</text>
</comment>
<keyword evidence="6 8" id="KW-0346">Stress response</keyword>
<evidence type="ECO:0000256" key="8">
    <source>
        <dbReference type="HAMAP-Rule" id="MF_00505"/>
    </source>
</evidence>
<keyword evidence="3 8" id="KW-0963">Cytoplasm</keyword>
<keyword evidence="5 8" id="KW-0067">ATP-binding</keyword>
<dbReference type="EMBL" id="JAFREP010000014">
    <property type="protein sequence ID" value="MBO1319878.1"/>
    <property type="molecule type" value="Genomic_DNA"/>
</dbReference>
<proteinExistence type="inferred from homology"/>
<dbReference type="Proteomes" id="UP000664417">
    <property type="component" value="Unassembled WGS sequence"/>
</dbReference>
<dbReference type="PANTHER" id="PTHR11528">
    <property type="entry name" value="HEAT SHOCK PROTEIN 90 FAMILY MEMBER"/>
    <property type="match status" value="1"/>
</dbReference>
<dbReference type="Gene3D" id="1.20.120.790">
    <property type="entry name" value="Heat shock protein 90, C-terminal domain"/>
    <property type="match status" value="1"/>
</dbReference>
<dbReference type="InterPro" id="IPR020575">
    <property type="entry name" value="Hsp90_N"/>
</dbReference>
<dbReference type="SUPFAM" id="SSF110942">
    <property type="entry name" value="HSP90 C-terminal domain"/>
    <property type="match status" value="1"/>
</dbReference>
<evidence type="ECO:0000256" key="2">
    <source>
        <dbReference type="ARBA" id="ARBA00008239"/>
    </source>
</evidence>
<evidence type="ECO:0000256" key="6">
    <source>
        <dbReference type="ARBA" id="ARBA00023016"/>
    </source>
</evidence>
<feature type="binding site" evidence="9">
    <location>
        <position position="178"/>
    </location>
    <ligand>
        <name>ATP</name>
        <dbReference type="ChEBI" id="CHEBI:30616"/>
    </ligand>
</feature>
<protein>
    <recommendedName>
        <fullName evidence="8">Chaperone protein HtpG</fullName>
    </recommendedName>
    <alternativeName>
        <fullName evidence="8">Heat shock protein HtpG</fullName>
    </alternativeName>
    <alternativeName>
        <fullName evidence="8">High temperature protein G</fullName>
    </alternativeName>
</protein>
<sequence length="616" mass="70796">MSTTESANTHEFKTEIKELLHLIVHTLYSHKEIFLRELLSNASDALSKVQFEALTNDNLYDKDQPLEVKVSIDKDNKQLTIEDTGIGMTEAQLISQIGTIAHSGTKKFINELKENQDKAKNPELIGQFGVGFYSVFMVADKVTIETKSMEADAPAVRWESDGLGTYALSESERRKRGTAITLHLKEDESEFLEKYRIENLIKQYSNFLPFPVMMEEEKVNTPEALWRRNKSDITDEEYKEFYKQVGNAWDEPSHWEHFAADAPVQFTSVLYVPKSAPYEYYGQDQEHGLKLYVKRVFIQDDCKELVPKFMRFLKGVVESEDLPLNVSRESIQNDRVITKINKVLTKKFIDGLKKMAEKDGDKYQEFWKQFGRYIKEGVHGEMSLREKLLPLLRFYSTKQVDNPTVTLKSYAEGKVTDQKAIYYAVGESIEQLRRSPHLEFFTRNDIEVLLLTEPMDDLILNGLEPFEELKFINVESGDLELPEELKKEIEEPEVSEELTALKEKVTEVLTEKISKVRFSKALSDSPCRFYNESGGMSHNVRKMMFSGGGMAGMPGMPMKRDLELNPEHRFVKALSTRLENESIADQIKLLYHMANLLEGNVDDAQELAGLVLPLLR</sequence>
<feature type="binding site" evidence="9">
    <location>
        <begin position="127"/>
        <end position="132"/>
    </location>
    <ligand>
        <name>ATP</name>
        <dbReference type="ChEBI" id="CHEBI:30616"/>
    </ligand>
</feature>
<feature type="binding site" evidence="9">
    <location>
        <position position="88"/>
    </location>
    <ligand>
        <name>ATP</name>
        <dbReference type="ChEBI" id="CHEBI:30616"/>
    </ligand>
</feature>
<dbReference type="AlphaFoldDB" id="A0A8J7U308"/>
<dbReference type="RefSeq" id="WP_207859812.1">
    <property type="nucleotide sequence ID" value="NZ_JAFREP010000014.1"/>
</dbReference>
<organism evidence="10 11">
    <name type="scientific">Acanthopleuribacter pedis</name>
    <dbReference type="NCBI Taxonomy" id="442870"/>
    <lineage>
        <taxon>Bacteria</taxon>
        <taxon>Pseudomonadati</taxon>
        <taxon>Acidobacteriota</taxon>
        <taxon>Holophagae</taxon>
        <taxon>Acanthopleuribacterales</taxon>
        <taxon>Acanthopleuribacteraceae</taxon>
        <taxon>Acanthopleuribacter</taxon>
    </lineage>
</organism>
<dbReference type="SUPFAM" id="SSF54211">
    <property type="entry name" value="Ribosomal protein S5 domain 2-like"/>
    <property type="match status" value="1"/>
</dbReference>
<dbReference type="InterPro" id="IPR037196">
    <property type="entry name" value="HSP90_C"/>
</dbReference>
<dbReference type="GO" id="GO:0051082">
    <property type="term" value="F:unfolded protein binding"/>
    <property type="evidence" value="ECO:0007669"/>
    <property type="project" value="UniProtKB-UniRule"/>
</dbReference>
<feature type="binding site" evidence="9">
    <location>
        <position position="37"/>
    </location>
    <ligand>
        <name>ATP</name>
        <dbReference type="ChEBI" id="CHEBI:30616"/>
    </ligand>
</feature>
<comment type="similarity">
    <text evidence="2 8">Belongs to the heat shock protein 90 family.</text>
</comment>
<feature type="region of interest" description="C" evidence="8">
    <location>
        <begin position="543"/>
        <end position="616"/>
    </location>
</feature>
<evidence type="ECO:0000313" key="10">
    <source>
        <dbReference type="EMBL" id="MBO1319878.1"/>
    </source>
</evidence>
<comment type="subcellular location">
    <subcellularLocation>
        <location evidence="1 8">Cytoplasm</location>
    </subcellularLocation>
</comment>
<dbReference type="CDD" id="cd16927">
    <property type="entry name" value="HATPase_Hsp90-like"/>
    <property type="match status" value="1"/>
</dbReference>
<dbReference type="PRINTS" id="PR00775">
    <property type="entry name" value="HEATSHOCK90"/>
</dbReference>
<evidence type="ECO:0000256" key="7">
    <source>
        <dbReference type="ARBA" id="ARBA00023186"/>
    </source>
</evidence>
<dbReference type="InterPro" id="IPR036890">
    <property type="entry name" value="HATPase_C_sf"/>
</dbReference>
<dbReference type="NCBIfam" id="NF003555">
    <property type="entry name" value="PRK05218.1"/>
    <property type="match status" value="1"/>
</dbReference>
<dbReference type="GO" id="GO:0016887">
    <property type="term" value="F:ATP hydrolysis activity"/>
    <property type="evidence" value="ECO:0007669"/>
    <property type="project" value="InterPro"/>
</dbReference>
<dbReference type="FunFam" id="3.30.565.10:FF:000009">
    <property type="entry name" value="Molecular chaperone HtpG"/>
    <property type="match status" value="1"/>
</dbReference>
<dbReference type="InterPro" id="IPR019805">
    <property type="entry name" value="Heat_shock_protein_90_CS"/>
</dbReference>
<name>A0A8J7U308_9BACT</name>
<dbReference type="GO" id="GO:0005524">
    <property type="term" value="F:ATP binding"/>
    <property type="evidence" value="ECO:0007669"/>
    <property type="project" value="UniProtKB-UniRule"/>
</dbReference>
<evidence type="ECO:0000256" key="4">
    <source>
        <dbReference type="ARBA" id="ARBA00022741"/>
    </source>
</evidence>
<evidence type="ECO:0000313" key="11">
    <source>
        <dbReference type="Proteomes" id="UP000664417"/>
    </source>
</evidence>
<dbReference type="PIRSF" id="PIRSF002583">
    <property type="entry name" value="Hsp90"/>
    <property type="match status" value="1"/>
</dbReference>
<evidence type="ECO:0000256" key="5">
    <source>
        <dbReference type="ARBA" id="ARBA00022840"/>
    </source>
</evidence>
<feature type="binding site" evidence="9">
    <location>
        <position position="83"/>
    </location>
    <ligand>
        <name>ATP</name>
        <dbReference type="ChEBI" id="CHEBI:30616"/>
    </ligand>
</feature>
<dbReference type="GO" id="GO:0140662">
    <property type="term" value="F:ATP-dependent protein folding chaperone"/>
    <property type="evidence" value="ECO:0007669"/>
    <property type="project" value="InterPro"/>
</dbReference>
<keyword evidence="4 8" id="KW-0547">Nucleotide-binding</keyword>
<evidence type="ECO:0000256" key="9">
    <source>
        <dbReference type="PIRSR" id="PIRSR002583-1"/>
    </source>
</evidence>
<feature type="binding site" evidence="9">
    <location>
        <position position="41"/>
    </location>
    <ligand>
        <name>ATP</name>
        <dbReference type="ChEBI" id="CHEBI:30616"/>
    </ligand>
</feature>
<dbReference type="GO" id="GO:0005737">
    <property type="term" value="C:cytoplasm"/>
    <property type="evidence" value="ECO:0007669"/>
    <property type="project" value="UniProtKB-SubCell"/>
</dbReference>
<feature type="region of interest" description="A; substrate-binding" evidence="8">
    <location>
        <begin position="1"/>
        <end position="328"/>
    </location>
</feature>
<dbReference type="InterPro" id="IPR020568">
    <property type="entry name" value="Ribosomal_Su5_D2-typ_SF"/>
</dbReference>
<comment type="function">
    <text evidence="8">Molecular chaperone. Has ATPase activity.</text>
</comment>
<dbReference type="Gene3D" id="3.30.230.80">
    <property type="match status" value="1"/>
</dbReference>
<accession>A0A8J7U308</accession>
<comment type="caution">
    <text evidence="8">Lacks conserved residue(s) required for the propagation of feature annotation.</text>
</comment>
<evidence type="ECO:0000256" key="3">
    <source>
        <dbReference type="ARBA" id="ARBA00022490"/>
    </source>
</evidence>
<evidence type="ECO:0000256" key="1">
    <source>
        <dbReference type="ARBA" id="ARBA00004496"/>
    </source>
</evidence>
<dbReference type="PROSITE" id="PS00298">
    <property type="entry name" value="HSP90"/>
    <property type="match status" value="1"/>
</dbReference>
<reference evidence="10" key="1">
    <citation type="submission" date="2021-03" db="EMBL/GenBank/DDBJ databases">
        <authorList>
            <person name="Wang G."/>
        </authorList>
    </citation>
    <scope>NUCLEOTIDE SEQUENCE</scope>
    <source>
        <strain evidence="10">KCTC 12899</strain>
    </source>
</reference>
<dbReference type="SUPFAM" id="SSF55874">
    <property type="entry name" value="ATPase domain of HSP90 chaperone/DNA topoisomerase II/histidine kinase"/>
    <property type="match status" value="1"/>
</dbReference>
<dbReference type="Pfam" id="PF13589">
    <property type="entry name" value="HATPase_c_3"/>
    <property type="match status" value="1"/>
</dbReference>
<keyword evidence="7 8" id="KW-0143">Chaperone</keyword>
<keyword evidence="11" id="KW-1185">Reference proteome</keyword>
<comment type="caution">
    <text evidence="10">The sequence shown here is derived from an EMBL/GenBank/DDBJ whole genome shotgun (WGS) entry which is preliminary data.</text>
</comment>
<dbReference type="InterPro" id="IPR001404">
    <property type="entry name" value="Hsp90_fam"/>
</dbReference>
<dbReference type="Gene3D" id="3.30.565.10">
    <property type="entry name" value="Histidine kinase-like ATPase, C-terminal domain"/>
    <property type="match status" value="1"/>
</dbReference>
<feature type="binding site" evidence="9">
    <location>
        <position position="328"/>
    </location>
    <ligand>
        <name>ATP</name>
        <dbReference type="ChEBI" id="CHEBI:30616"/>
    </ligand>
</feature>
<dbReference type="Pfam" id="PF00183">
    <property type="entry name" value="HSP90"/>
    <property type="match status" value="1"/>
</dbReference>
<gene>
    <name evidence="8 10" type="primary">htpG</name>
    <name evidence="10" type="ORF">J3U88_15485</name>
</gene>
<feature type="binding site" evidence="9">
    <location>
        <begin position="103"/>
        <end position="104"/>
    </location>
    <ligand>
        <name>ATP</name>
        <dbReference type="ChEBI" id="CHEBI:30616"/>
    </ligand>
</feature>